<feature type="binding site" evidence="5">
    <location>
        <position position="37"/>
    </location>
    <ligand>
        <name>ATP</name>
        <dbReference type="ChEBI" id="CHEBI:30616"/>
    </ligand>
</feature>
<feature type="binding site" evidence="5">
    <location>
        <begin position="186"/>
        <end position="187"/>
    </location>
    <ligand>
        <name>ATP</name>
        <dbReference type="ChEBI" id="CHEBI:30616"/>
    </ligand>
</feature>
<evidence type="ECO:0000256" key="5">
    <source>
        <dbReference type="HAMAP-Rule" id="MF_02224"/>
    </source>
</evidence>
<dbReference type="PIRSF" id="PIRSF004853">
    <property type="entry name" value="UCP004853"/>
    <property type="match status" value="1"/>
</dbReference>
<sequence>MIPESHPRYESLLLREKIVKAFKKGILADSGMIAHGRGEAFDYLLGEKTSNPAKSAIKAGAAAILLSKNPVFSVNGNTAALVAEEMVELCRISGGKLEINLFHRTPQRVNAIEHVLKHAGAEKVLGLDDEKLKYLEGIESPRATASASGIYDADVILVPLEDGDRAEILHKTGKIVITIDLNPLSRTSQMSSISIVDNIVRVLPLLIQEINQLKREKKENLQQILDNFDNQKNLKESLHVFKLKK</sequence>
<keyword evidence="8" id="KW-1185">Reference proteome</keyword>
<keyword evidence="3 5" id="KW-0067">ATP-binding</keyword>
<gene>
    <name evidence="7" type="ORF">HYG87_01195</name>
</gene>
<keyword evidence="6" id="KW-0175">Coiled coil</keyword>
<evidence type="ECO:0000256" key="4">
    <source>
        <dbReference type="ARBA" id="ARBA00022993"/>
    </source>
</evidence>
<evidence type="ECO:0000313" key="7">
    <source>
        <dbReference type="EMBL" id="QUH22475.1"/>
    </source>
</evidence>
<evidence type="ECO:0000256" key="1">
    <source>
        <dbReference type="ARBA" id="ARBA00022598"/>
    </source>
</evidence>
<protein>
    <recommendedName>
        <fullName evidence="5">4-phosphopantoate--beta-alanine ligase</fullName>
        <ecNumber evidence="5">6.3.2.36</ecNumber>
    </recommendedName>
    <alternativeName>
        <fullName evidence="5">Phosphopantothenate synthetase</fullName>
        <shortName evidence="5">PPS</shortName>
    </alternativeName>
</protein>
<dbReference type="Proteomes" id="UP000681041">
    <property type="component" value="Chromosome"/>
</dbReference>
<evidence type="ECO:0000256" key="2">
    <source>
        <dbReference type="ARBA" id="ARBA00022741"/>
    </source>
</evidence>
<feature type="binding site" evidence="5">
    <location>
        <begin position="198"/>
        <end position="199"/>
    </location>
    <ligand>
        <name>ATP</name>
        <dbReference type="ChEBI" id="CHEBI:30616"/>
    </ligand>
</feature>
<evidence type="ECO:0000313" key="8">
    <source>
        <dbReference type="Proteomes" id="UP000681041"/>
    </source>
</evidence>
<dbReference type="Pfam" id="PF02006">
    <property type="entry name" value="PPS_PS"/>
    <property type="match status" value="1"/>
</dbReference>
<evidence type="ECO:0000256" key="6">
    <source>
        <dbReference type="SAM" id="Coils"/>
    </source>
</evidence>
<feature type="binding site" evidence="5">
    <location>
        <begin position="180"/>
        <end position="182"/>
    </location>
    <ligand>
        <name>ATP</name>
        <dbReference type="ChEBI" id="CHEBI:30616"/>
    </ligand>
</feature>
<dbReference type="OrthoDB" id="10078at2157"/>
<feature type="binding site" evidence="5">
    <location>
        <position position="15"/>
    </location>
    <ligand>
        <name>ATP</name>
        <dbReference type="ChEBI" id="CHEBI:30616"/>
    </ligand>
</feature>
<comment type="catalytic activity">
    <reaction evidence="5">
        <text>(R)-4-phosphopantoate + beta-alanine + ATP = (R)-4'-phosphopantothenate + AMP + diphosphate + H(+)</text>
        <dbReference type="Rhea" id="RHEA:27930"/>
        <dbReference type="ChEBI" id="CHEBI:10986"/>
        <dbReference type="ChEBI" id="CHEBI:15378"/>
        <dbReference type="ChEBI" id="CHEBI:30616"/>
        <dbReference type="ChEBI" id="CHEBI:33019"/>
        <dbReference type="ChEBI" id="CHEBI:57966"/>
        <dbReference type="ChEBI" id="CHEBI:61294"/>
        <dbReference type="ChEBI" id="CHEBI:456215"/>
        <dbReference type="EC" id="6.3.2.36"/>
    </reaction>
</comment>
<dbReference type="AlphaFoldDB" id="A0A8T8K4S4"/>
<keyword evidence="1 5" id="KW-0436">Ligase</keyword>
<comment type="pathway">
    <text evidence="5">Cofactor biosynthesis; coenzyme A biosynthesis.</text>
</comment>
<comment type="subunit">
    <text evidence="5">Homodimer.</text>
</comment>
<dbReference type="EC" id="6.3.2.36" evidence="5"/>
<reference evidence="7" key="1">
    <citation type="submission" date="2020-07" db="EMBL/GenBank/DDBJ databases">
        <title>Methanobacterium. sp. MethCan genome.</title>
        <authorList>
            <person name="Postec A."/>
            <person name="Quemeneur M."/>
        </authorList>
    </citation>
    <scope>NUCLEOTIDE SEQUENCE</scope>
    <source>
        <strain evidence="7">MethCAN</strain>
    </source>
</reference>
<name>A0A8T8K4S4_9EURY</name>
<dbReference type="EMBL" id="CP058560">
    <property type="protein sequence ID" value="QUH22475.1"/>
    <property type="molecule type" value="Genomic_DNA"/>
</dbReference>
<proteinExistence type="inferred from homology"/>
<dbReference type="GO" id="GO:0015937">
    <property type="term" value="P:coenzyme A biosynthetic process"/>
    <property type="evidence" value="ECO:0007669"/>
    <property type="project" value="UniProtKB-UniRule"/>
</dbReference>
<comment type="similarity">
    <text evidence="5">Belongs to the archaeal phosphopantothenate synthetase family.</text>
</comment>
<dbReference type="PANTHER" id="PTHR40695">
    <property type="entry name" value="4-PHOSPHOPANTOATE--BETA-ALANINE LIGASE"/>
    <property type="match status" value="1"/>
</dbReference>
<dbReference type="KEGG" id="meme:HYG87_01195"/>
<dbReference type="NCBIfam" id="NF041123">
    <property type="entry name" value="phpantohe_syn_Arch"/>
    <property type="match status" value="1"/>
</dbReference>
<evidence type="ECO:0000256" key="3">
    <source>
        <dbReference type="ARBA" id="ARBA00022840"/>
    </source>
</evidence>
<dbReference type="GO" id="GO:0016881">
    <property type="term" value="F:acid-amino acid ligase activity"/>
    <property type="evidence" value="ECO:0007669"/>
    <property type="project" value="UniProtKB-UniRule"/>
</dbReference>
<dbReference type="RefSeq" id="WP_211533419.1">
    <property type="nucleotide sequence ID" value="NZ_CP058560.1"/>
</dbReference>
<dbReference type="InterPro" id="IPR038138">
    <property type="entry name" value="PPS/PS_sf"/>
</dbReference>
<dbReference type="HAMAP" id="MF_02224">
    <property type="entry name" value="PPS"/>
    <property type="match status" value="1"/>
</dbReference>
<dbReference type="GO" id="GO:0005524">
    <property type="term" value="F:ATP binding"/>
    <property type="evidence" value="ECO:0007669"/>
    <property type="project" value="UniProtKB-KW"/>
</dbReference>
<dbReference type="GeneID" id="64819337"/>
<feature type="coiled-coil region" evidence="6">
    <location>
        <begin position="203"/>
        <end position="234"/>
    </location>
</feature>
<comment type="function">
    <text evidence="5">Catalyzes the condensation of (R)-4-phosphopantoate and beta-alanine to 4'-phosphopantothenate in the CoA biosynthesis pathway.</text>
</comment>
<dbReference type="NCBIfam" id="NF010324">
    <property type="entry name" value="PRK13761.1"/>
    <property type="match status" value="1"/>
</dbReference>
<dbReference type="Gene3D" id="3.40.50.12640">
    <property type="entry name" value="Phosphopantoate/pantothenate synthetase"/>
    <property type="match status" value="1"/>
</dbReference>
<keyword evidence="2 5" id="KW-0547">Nucleotide-binding</keyword>
<keyword evidence="4 5" id="KW-0173">Coenzyme A biosynthesis</keyword>
<dbReference type="InterPro" id="IPR002855">
    <property type="entry name" value="PPS/PS"/>
</dbReference>
<accession>A0A8T8K4S4</accession>
<dbReference type="PANTHER" id="PTHR40695:SF1">
    <property type="entry name" value="4-PHOSPHOPANTOATE--BETA-ALANINE LIGASE"/>
    <property type="match status" value="1"/>
</dbReference>
<organism evidence="7 8">
    <name type="scientific">Methanobacterium alkalithermotolerans</name>
    <dbReference type="NCBI Taxonomy" id="2731220"/>
    <lineage>
        <taxon>Archaea</taxon>
        <taxon>Methanobacteriati</taxon>
        <taxon>Methanobacteriota</taxon>
        <taxon>Methanomada group</taxon>
        <taxon>Methanobacteria</taxon>
        <taxon>Methanobacteriales</taxon>
        <taxon>Methanobacteriaceae</taxon>
        <taxon>Methanobacterium</taxon>
    </lineage>
</organism>